<dbReference type="AlphaFoldDB" id="A0A2R4MBK3"/>
<dbReference type="InterPro" id="IPR000086">
    <property type="entry name" value="NUDIX_hydrolase_dom"/>
</dbReference>
<sequence>MSVDLSFSTSTAHFNVRSAAIIRQHNHLLCTTFDGIDFWFLPGGRPKRGETSIEGLKREFREELDATIEVDAPHIIAESFFDLAGEHYHELAFYYVADCPPQVQFVTGEDCHHLEEEGWHYRFRWIELSPTVLTNIDLQPRALHSHFIDLPPLPLHIVFDG</sequence>
<protein>
    <recommendedName>
        <fullName evidence="3">Nudix hydrolase domain-containing protein</fullName>
    </recommendedName>
</protein>
<dbReference type="EMBL" id="CP021330">
    <property type="protein sequence ID" value="AVX03353.1"/>
    <property type="molecule type" value="Genomic_DNA"/>
</dbReference>
<keyword evidence="2" id="KW-0378">Hydrolase</keyword>
<dbReference type="STRING" id="1122213.GCA_000423365_01977"/>
<dbReference type="Gene3D" id="3.90.79.10">
    <property type="entry name" value="Nucleoside Triphosphate Pyrophosphohydrolase"/>
    <property type="match status" value="1"/>
</dbReference>
<evidence type="ECO:0000313" key="4">
    <source>
        <dbReference type="EMBL" id="AVX03353.1"/>
    </source>
</evidence>
<comment type="cofactor">
    <cofactor evidence="1">
        <name>Mg(2+)</name>
        <dbReference type="ChEBI" id="CHEBI:18420"/>
    </cofactor>
</comment>
<dbReference type="InterPro" id="IPR015797">
    <property type="entry name" value="NUDIX_hydrolase-like_dom_sf"/>
</dbReference>
<evidence type="ECO:0000259" key="3">
    <source>
        <dbReference type="PROSITE" id="PS51462"/>
    </source>
</evidence>
<reference evidence="4 5" key="1">
    <citation type="submission" date="2017-05" db="EMBL/GenBank/DDBJ databases">
        <title>Genome Analysis of Maritalea myrionectae HL2708#5.</title>
        <authorList>
            <consortium name="Cotde Inc.-PKNU"/>
            <person name="Jang D."/>
            <person name="Oh H.-M."/>
        </authorList>
    </citation>
    <scope>NUCLEOTIDE SEQUENCE [LARGE SCALE GENOMIC DNA]</scope>
    <source>
        <strain evidence="4 5">HL2708#5</strain>
    </source>
</reference>
<dbReference type="InterPro" id="IPR020084">
    <property type="entry name" value="NUDIX_hydrolase_CS"/>
</dbReference>
<dbReference type="PROSITE" id="PS51462">
    <property type="entry name" value="NUDIX"/>
    <property type="match status" value="1"/>
</dbReference>
<dbReference type="PROSITE" id="PS00893">
    <property type="entry name" value="NUDIX_BOX"/>
    <property type="match status" value="1"/>
</dbReference>
<dbReference type="RefSeq" id="WP_117395021.1">
    <property type="nucleotide sequence ID" value="NZ_CP021330.1"/>
</dbReference>
<dbReference type="CDD" id="cd04688">
    <property type="entry name" value="NUDIX_Hydrolase"/>
    <property type="match status" value="1"/>
</dbReference>
<evidence type="ECO:0000256" key="2">
    <source>
        <dbReference type="ARBA" id="ARBA00022801"/>
    </source>
</evidence>
<dbReference type="Pfam" id="PF00293">
    <property type="entry name" value="NUDIX"/>
    <property type="match status" value="1"/>
</dbReference>
<keyword evidence="5" id="KW-1185">Reference proteome</keyword>
<gene>
    <name evidence="4" type="ORF">MXMO3_00821</name>
</gene>
<dbReference type="GO" id="GO:0016787">
    <property type="term" value="F:hydrolase activity"/>
    <property type="evidence" value="ECO:0007669"/>
    <property type="project" value="UniProtKB-KW"/>
</dbReference>
<dbReference type="SUPFAM" id="SSF55811">
    <property type="entry name" value="Nudix"/>
    <property type="match status" value="1"/>
</dbReference>
<dbReference type="KEGG" id="mmyr:MXMO3_00821"/>
<name>A0A2R4MBK3_9HYPH</name>
<feature type="domain" description="Nudix hydrolase" evidence="3">
    <location>
        <begin position="12"/>
        <end position="149"/>
    </location>
</feature>
<dbReference type="Proteomes" id="UP000258927">
    <property type="component" value="Chromosome"/>
</dbReference>
<proteinExistence type="predicted"/>
<accession>A0A2R4MBK3</accession>
<evidence type="ECO:0000313" key="5">
    <source>
        <dbReference type="Proteomes" id="UP000258927"/>
    </source>
</evidence>
<evidence type="ECO:0000256" key="1">
    <source>
        <dbReference type="ARBA" id="ARBA00001946"/>
    </source>
</evidence>
<organism evidence="4 5">
    <name type="scientific">Maritalea myrionectae</name>
    <dbReference type="NCBI Taxonomy" id="454601"/>
    <lineage>
        <taxon>Bacteria</taxon>
        <taxon>Pseudomonadati</taxon>
        <taxon>Pseudomonadota</taxon>
        <taxon>Alphaproteobacteria</taxon>
        <taxon>Hyphomicrobiales</taxon>
        <taxon>Devosiaceae</taxon>
        <taxon>Maritalea</taxon>
    </lineage>
</organism>